<evidence type="ECO:0000256" key="6">
    <source>
        <dbReference type="ARBA" id="ARBA00023136"/>
    </source>
</evidence>
<feature type="domain" description="Methyl-accepting transducer" evidence="11">
    <location>
        <begin position="377"/>
        <end position="627"/>
    </location>
</feature>
<dbReference type="RefSeq" id="WP_318798990.1">
    <property type="nucleotide sequence ID" value="NZ_JARUJP010000026.1"/>
</dbReference>
<keyword evidence="9" id="KW-0175">Coiled coil</keyword>
<dbReference type="Gene3D" id="1.10.287.950">
    <property type="entry name" value="Methyl-accepting chemotaxis protein"/>
    <property type="match status" value="1"/>
</dbReference>
<feature type="transmembrane region" description="Helical" evidence="10">
    <location>
        <begin position="281"/>
        <end position="305"/>
    </location>
</feature>
<dbReference type="Pfam" id="PF00015">
    <property type="entry name" value="MCPsignal"/>
    <property type="match status" value="1"/>
</dbReference>
<dbReference type="Proteomes" id="UP001281656">
    <property type="component" value="Unassembled WGS sequence"/>
</dbReference>
<dbReference type="PANTHER" id="PTHR32089:SF112">
    <property type="entry name" value="LYSOZYME-LIKE PROTEIN-RELATED"/>
    <property type="match status" value="1"/>
</dbReference>
<keyword evidence="7 8" id="KW-0807">Transducer</keyword>
<dbReference type="Gene3D" id="3.30.450.20">
    <property type="entry name" value="PAS domain"/>
    <property type="match status" value="1"/>
</dbReference>
<dbReference type="PANTHER" id="PTHR32089">
    <property type="entry name" value="METHYL-ACCEPTING CHEMOTAXIS PROTEIN MCPB"/>
    <property type="match status" value="1"/>
</dbReference>
<reference evidence="12 13" key="1">
    <citation type="submission" date="2023-04" db="EMBL/GenBank/DDBJ databases">
        <title>Clostridium tannerae sp. nov., isolated from the fecal material of an alpaca.</title>
        <authorList>
            <person name="Miller S."/>
            <person name="Hendry M."/>
            <person name="King J."/>
            <person name="Sankaranarayanan K."/>
            <person name="Lawson P.A."/>
        </authorList>
    </citation>
    <scope>NUCLEOTIDE SEQUENCE [LARGE SCALE GENOMIC DNA]</scope>
    <source>
        <strain evidence="12 13">A1-XYC3</strain>
    </source>
</reference>
<evidence type="ECO:0000256" key="3">
    <source>
        <dbReference type="ARBA" id="ARBA00022500"/>
    </source>
</evidence>
<keyword evidence="3" id="KW-0145">Chemotaxis</keyword>
<dbReference type="SUPFAM" id="SSF58104">
    <property type="entry name" value="Methyl-accepting chemotaxis protein (MCP) signaling domain"/>
    <property type="match status" value="1"/>
</dbReference>
<comment type="subcellular location">
    <subcellularLocation>
        <location evidence="1">Cell membrane</location>
        <topology evidence="1">Multi-pass membrane protein</topology>
    </subcellularLocation>
</comment>
<name>A0ABU4JXR0_9CLOT</name>
<dbReference type="InterPro" id="IPR033479">
    <property type="entry name" value="dCache_1"/>
</dbReference>
<evidence type="ECO:0000313" key="12">
    <source>
        <dbReference type="EMBL" id="MDW8802701.1"/>
    </source>
</evidence>
<evidence type="ECO:0000313" key="13">
    <source>
        <dbReference type="Proteomes" id="UP001281656"/>
    </source>
</evidence>
<keyword evidence="5 10" id="KW-1133">Transmembrane helix</keyword>
<evidence type="ECO:0000256" key="7">
    <source>
        <dbReference type="ARBA" id="ARBA00023224"/>
    </source>
</evidence>
<comment type="caution">
    <text evidence="12">The sequence shown here is derived from an EMBL/GenBank/DDBJ whole genome shotgun (WGS) entry which is preliminary data.</text>
</comment>
<keyword evidence="13" id="KW-1185">Reference proteome</keyword>
<dbReference type="CDD" id="cd18774">
    <property type="entry name" value="PDC2_HK_sensor"/>
    <property type="match status" value="1"/>
</dbReference>
<evidence type="ECO:0000256" key="8">
    <source>
        <dbReference type="PROSITE-ProRule" id="PRU00284"/>
    </source>
</evidence>
<feature type="coiled-coil region" evidence="9">
    <location>
        <begin position="343"/>
        <end position="377"/>
    </location>
</feature>
<keyword evidence="4 10" id="KW-0812">Transmembrane</keyword>
<dbReference type="CDD" id="cd12914">
    <property type="entry name" value="PDC1_DGC_like"/>
    <property type="match status" value="1"/>
</dbReference>
<organism evidence="12 13">
    <name type="scientific">Clostridium tanneri</name>
    <dbReference type="NCBI Taxonomy" id="3037988"/>
    <lineage>
        <taxon>Bacteria</taxon>
        <taxon>Bacillati</taxon>
        <taxon>Bacillota</taxon>
        <taxon>Clostridia</taxon>
        <taxon>Eubacteriales</taxon>
        <taxon>Clostridiaceae</taxon>
        <taxon>Clostridium</taxon>
    </lineage>
</organism>
<protein>
    <submittedName>
        <fullName evidence="12">Methyl-accepting chemotaxis protein</fullName>
    </submittedName>
</protein>
<dbReference type="SMART" id="SM00283">
    <property type="entry name" value="MA"/>
    <property type="match status" value="1"/>
</dbReference>
<evidence type="ECO:0000259" key="11">
    <source>
        <dbReference type="PROSITE" id="PS50111"/>
    </source>
</evidence>
<keyword evidence="2" id="KW-1003">Cell membrane</keyword>
<sequence length="663" mass="73061">MVKSIKIKLLIFTLVLSLIPLLITNSYQLLSYSSNQNKEITAHLQDLAESKADGINLWMEEKIDLLDAVYKSHPEIQTTDENSIVPMLKSIKGQYAGIDSVVFSDGKGNAVDDKGKKSSVIDREYFLRAQKGDSIILSDIVTSKSTGKNVIVFIKPIIKDGGEFKGLFMLTVDAERMIKTVQDIKIGETGYGYLINKNTTVFLFHPTKENIGKKYAEVNPDNAKVFQETVFKNHSGNLEYIAFDKTERLGYYHAIDAANWQLVVTGKTSEVLEGLNKNTKVVVSLVAITVITVILLSIVIGTSFVKPIEKVTELLVKTEQLDLVKDDDIEKIYKKKDETGVMAKALENTRKTMREIIEKIQQTYLVIEKNIKELSSTLGETTGSIESIAKAIDDMAQGSTELAKNTQISAVKLEMLSKEIEDANNTSSQIRELIDESKKAKDNGIEVAAKLQSVVEKNKAVASRVGEKVVILDEKSRKISVITETIKNITSQINLLSLNAAIESARAGEAGKGFAVVSNEIKKLASDTAASTVEIENIIEEFKGIIESTKGEMIVAGETIENTSEMSKVTEEAFVSIDKSVTNIIEKIDSLIKDIGQMSKDKEEVVKAIEDISAVVEEAASTTEEISASTQQQSASIEQISNFAEKLYNIAIELEDLITKFKV</sequence>
<evidence type="ECO:0000256" key="1">
    <source>
        <dbReference type="ARBA" id="ARBA00004651"/>
    </source>
</evidence>
<dbReference type="Pfam" id="PF02743">
    <property type="entry name" value="dCache_1"/>
    <property type="match status" value="1"/>
</dbReference>
<evidence type="ECO:0000256" key="2">
    <source>
        <dbReference type="ARBA" id="ARBA00022475"/>
    </source>
</evidence>
<dbReference type="InterPro" id="IPR004089">
    <property type="entry name" value="MCPsignal_dom"/>
</dbReference>
<evidence type="ECO:0000256" key="9">
    <source>
        <dbReference type="SAM" id="Coils"/>
    </source>
</evidence>
<gene>
    <name evidence="12" type="ORF">P8V03_16255</name>
</gene>
<dbReference type="EMBL" id="JARUJP010000026">
    <property type="protein sequence ID" value="MDW8802701.1"/>
    <property type="molecule type" value="Genomic_DNA"/>
</dbReference>
<proteinExistence type="predicted"/>
<evidence type="ECO:0000256" key="10">
    <source>
        <dbReference type="SAM" id="Phobius"/>
    </source>
</evidence>
<keyword evidence="6 10" id="KW-0472">Membrane</keyword>
<dbReference type="PROSITE" id="PS50111">
    <property type="entry name" value="CHEMOTAXIS_TRANSDUC_2"/>
    <property type="match status" value="1"/>
</dbReference>
<evidence type="ECO:0000256" key="5">
    <source>
        <dbReference type="ARBA" id="ARBA00022989"/>
    </source>
</evidence>
<evidence type="ECO:0000256" key="4">
    <source>
        <dbReference type="ARBA" id="ARBA00022692"/>
    </source>
</evidence>
<feature type="coiled-coil region" evidence="9">
    <location>
        <begin position="413"/>
        <end position="443"/>
    </location>
</feature>
<accession>A0ABU4JXR0</accession>